<dbReference type="AlphaFoldDB" id="A0A160T843"/>
<feature type="transmembrane region" description="Helical" evidence="1">
    <location>
        <begin position="189"/>
        <end position="211"/>
    </location>
</feature>
<reference evidence="2" key="1">
    <citation type="submission" date="2016-01" db="EMBL/GenBank/DDBJ databases">
        <authorList>
            <person name="Mcilroy J.S."/>
            <person name="Karst M S."/>
            <person name="Albertsen M."/>
        </authorList>
    </citation>
    <scope>NUCLEOTIDE SEQUENCE</scope>
    <source>
        <strain evidence="2">Cfx-K</strain>
    </source>
</reference>
<feature type="transmembrane region" description="Helical" evidence="1">
    <location>
        <begin position="7"/>
        <end position="24"/>
    </location>
</feature>
<sequence length="391" mass="44841">MLDTADWLIFALVVLARFLLPLLIPFFPLPAIIACLLLDGVDQTIFQVFTKLPLDGYQNYDKALDIYYLSIAYISTFRNWTNLFAFRVSRFLYYYRLVGVVLFESLQLRPLLLLFPNTFEYFFIWYEAVKLWWYPRKLSRTAVVSAAAGIWIIVKLPQEYWLHIAQNDMTDTVKALLGGGPEDAWGPLLIGNLLLIVVVLAVAALLLYALVRFLRRNTPAADYRLGWRADDNNPRPTHEQFAQARRIIYQRIFDRDLLEKIILVGFLVFIFANILPSGAVAEDASGRLLLAARMFRGVSLALYVTVLVSSTTAVSHVLARRGTTVASGLAHFAIVFAFNMLIVFVFFRIADRPINWLNTLIFQLLLAVIVTLYDRYQPFHLARFPRLADEE</sequence>
<dbReference type="EMBL" id="LN890656">
    <property type="protein sequence ID" value="CUS06304.1"/>
    <property type="molecule type" value="Genomic_DNA"/>
</dbReference>
<gene>
    <name evidence="2" type="ORF">CFX0092_B0770</name>
</gene>
<dbReference type="Proteomes" id="UP000215027">
    <property type="component" value="Chromosome II"/>
</dbReference>
<protein>
    <submittedName>
        <fullName evidence="2">Uncharacterized protein</fullName>
    </submittedName>
</protein>
<feature type="transmembrane region" description="Helical" evidence="1">
    <location>
        <begin position="356"/>
        <end position="373"/>
    </location>
</feature>
<proteinExistence type="predicted"/>
<feature type="transmembrane region" description="Helical" evidence="1">
    <location>
        <begin position="138"/>
        <end position="154"/>
    </location>
</feature>
<dbReference type="RefSeq" id="WP_095045594.1">
    <property type="nucleotide sequence ID" value="NZ_LN890656.1"/>
</dbReference>
<keyword evidence="1" id="KW-1133">Transmembrane helix</keyword>
<keyword evidence="3" id="KW-1185">Reference proteome</keyword>
<evidence type="ECO:0000313" key="2">
    <source>
        <dbReference type="EMBL" id="CUS06304.1"/>
    </source>
</evidence>
<organism evidence="2 3">
    <name type="scientific">Candidatus Promineifilum breve</name>
    <dbReference type="NCBI Taxonomy" id="1806508"/>
    <lineage>
        <taxon>Bacteria</taxon>
        <taxon>Bacillati</taxon>
        <taxon>Chloroflexota</taxon>
        <taxon>Ardenticatenia</taxon>
        <taxon>Candidatus Promineifilales</taxon>
        <taxon>Candidatus Promineifilaceae</taxon>
        <taxon>Candidatus Promineifilum</taxon>
    </lineage>
</organism>
<evidence type="ECO:0000313" key="3">
    <source>
        <dbReference type="Proteomes" id="UP000215027"/>
    </source>
</evidence>
<dbReference type="OrthoDB" id="5768436at2"/>
<feature type="transmembrane region" description="Helical" evidence="1">
    <location>
        <begin position="261"/>
        <end position="280"/>
    </location>
</feature>
<feature type="transmembrane region" description="Helical" evidence="1">
    <location>
        <begin position="331"/>
        <end position="350"/>
    </location>
</feature>
<keyword evidence="1" id="KW-0812">Transmembrane</keyword>
<feature type="transmembrane region" description="Helical" evidence="1">
    <location>
        <begin position="300"/>
        <end position="319"/>
    </location>
</feature>
<evidence type="ECO:0000256" key="1">
    <source>
        <dbReference type="SAM" id="Phobius"/>
    </source>
</evidence>
<feature type="transmembrane region" description="Helical" evidence="1">
    <location>
        <begin position="66"/>
        <end position="86"/>
    </location>
</feature>
<accession>A0A160T843</accession>
<name>A0A160T843_9CHLR</name>
<keyword evidence="1" id="KW-0472">Membrane</keyword>
<dbReference type="KEGG" id="pbf:CFX0092_B0770"/>